<name>A0ABD3DZ12_9LAMI</name>
<sequence length="104" mass="11482">MRRILDEAMRRIILSNKKNNRRVADENVAMSSLDEAATSLHPSGCNSGVSFLFGIVIAPFSLLSCLSHPRINGPDGVWLSAELPQTSEATHLMVRDSLRYAILM</sequence>
<dbReference type="PANTHER" id="PTHR48165:SF1">
    <property type="entry name" value="TRANSMEMBRANE PROTEIN"/>
    <property type="match status" value="1"/>
</dbReference>
<gene>
    <name evidence="1" type="ORF">CASFOL_011241</name>
</gene>
<reference evidence="2" key="1">
    <citation type="journal article" date="2024" name="IScience">
        <title>Strigolactones Initiate the Formation of Haustorium-like Structures in Castilleja.</title>
        <authorList>
            <person name="Buerger M."/>
            <person name="Peterson D."/>
            <person name="Chory J."/>
        </authorList>
    </citation>
    <scope>NUCLEOTIDE SEQUENCE [LARGE SCALE GENOMIC DNA]</scope>
</reference>
<keyword evidence="2" id="KW-1185">Reference proteome</keyword>
<comment type="caution">
    <text evidence="1">The sequence shown here is derived from an EMBL/GenBank/DDBJ whole genome shotgun (WGS) entry which is preliminary data.</text>
</comment>
<dbReference type="EMBL" id="JAVIJP010000013">
    <property type="protein sequence ID" value="KAL3646061.1"/>
    <property type="molecule type" value="Genomic_DNA"/>
</dbReference>
<dbReference type="AlphaFoldDB" id="A0ABD3DZ12"/>
<proteinExistence type="predicted"/>
<accession>A0ABD3DZ12</accession>
<protein>
    <submittedName>
        <fullName evidence="1">Uncharacterized protein</fullName>
    </submittedName>
</protein>
<dbReference type="Proteomes" id="UP001632038">
    <property type="component" value="Unassembled WGS sequence"/>
</dbReference>
<evidence type="ECO:0000313" key="1">
    <source>
        <dbReference type="EMBL" id="KAL3646061.1"/>
    </source>
</evidence>
<dbReference type="PANTHER" id="PTHR48165">
    <property type="entry name" value="BNAC03G44900D PROTEIN"/>
    <property type="match status" value="1"/>
</dbReference>
<organism evidence="1 2">
    <name type="scientific">Castilleja foliolosa</name>
    <dbReference type="NCBI Taxonomy" id="1961234"/>
    <lineage>
        <taxon>Eukaryota</taxon>
        <taxon>Viridiplantae</taxon>
        <taxon>Streptophyta</taxon>
        <taxon>Embryophyta</taxon>
        <taxon>Tracheophyta</taxon>
        <taxon>Spermatophyta</taxon>
        <taxon>Magnoliopsida</taxon>
        <taxon>eudicotyledons</taxon>
        <taxon>Gunneridae</taxon>
        <taxon>Pentapetalae</taxon>
        <taxon>asterids</taxon>
        <taxon>lamiids</taxon>
        <taxon>Lamiales</taxon>
        <taxon>Orobanchaceae</taxon>
        <taxon>Pedicularideae</taxon>
        <taxon>Castillejinae</taxon>
        <taxon>Castilleja</taxon>
    </lineage>
</organism>
<evidence type="ECO:0000313" key="2">
    <source>
        <dbReference type="Proteomes" id="UP001632038"/>
    </source>
</evidence>